<proteinExistence type="predicted"/>
<evidence type="ECO:0000313" key="1">
    <source>
        <dbReference type="EMBL" id="OBH67770.1"/>
    </source>
</evidence>
<organism evidence="1 2">
    <name type="scientific">Mycobacterium mantenii</name>
    <dbReference type="NCBI Taxonomy" id="560555"/>
    <lineage>
        <taxon>Bacteria</taxon>
        <taxon>Bacillati</taxon>
        <taxon>Actinomycetota</taxon>
        <taxon>Actinomycetes</taxon>
        <taxon>Mycobacteriales</taxon>
        <taxon>Mycobacteriaceae</taxon>
        <taxon>Mycobacterium</taxon>
        <taxon>Mycobacterium avium complex (MAC)</taxon>
    </lineage>
</organism>
<accession>A0A1A2SUI7</accession>
<dbReference type="RefSeq" id="WP_067837431.1">
    <property type="nucleotide sequence ID" value="NZ_LZJP01000036.1"/>
</dbReference>
<dbReference type="AlphaFoldDB" id="A0A1A2T3G1"/>
<protein>
    <recommendedName>
        <fullName evidence="3">PknH-like extracellular domain-containing protein</fullName>
    </recommendedName>
</protein>
<name>A0A1A2T3G1_MYCNT</name>
<gene>
    <name evidence="1" type="ORF">A5683_09285</name>
</gene>
<dbReference type="OrthoDB" id="4626583at2"/>
<dbReference type="EMBL" id="LZJU01000178">
    <property type="protein sequence ID" value="OBH67770.1"/>
    <property type="molecule type" value="Genomic_DNA"/>
</dbReference>
<comment type="caution">
    <text evidence="1">The sequence shown here is derived from an EMBL/GenBank/DDBJ whole genome shotgun (WGS) entry which is preliminary data.</text>
</comment>
<accession>A0A1A2T3G1</accession>
<reference evidence="1 2" key="1">
    <citation type="submission" date="2016-06" db="EMBL/GenBank/DDBJ databases">
        <authorList>
            <person name="Kjaerup R.B."/>
            <person name="Dalgaard T.S."/>
            <person name="Juul-Madsen H.R."/>
        </authorList>
    </citation>
    <scope>NUCLEOTIDE SEQUENCE [LARGE SCALE GENOMIC DNA]</scope>
    <source>
        <strain evidence="1 2">E152</strain>
    </source>
</reference>
<sequence>MALQARVAAIAVVAMLALGGCSAVVGGRAVRASGQSGGAPSTTVKPPQARAQDLLLQSGDDTPFGAASAMPVGDTYFTTARPPECSAALLFKGSPLRPAGSSDHAESAYQFNGSALYAESVDTYDNALDPHHEVVSGFIAVAQCRHDAVGIAPVGEAPPMRLAGFATPSEGVLVWTMNQPGWTCDYGLAVLPHVALLLSACNNAPGFPMADWAAKRRTQVDGRTA</sequence>
<dbReference type="PROSITE" id="PS51257">
    <property type="entry name" value="PROKAR_LIPOPROTEIN"/>
    <property type="match status" value="1"/>
</dbReference>
<evidence type="ECO:0008006" key="3">
    <source>
        <dbReference type="Google" id="ProtNLM"/>
    </source>
</evidence>
<dbReference type="Proteomes" id="UP000092389">
    <property type="component" value="Unassembled WGS sequence"/>
</dbReference>
<evidence type="ECO:0000313" key="2">
    <source>
        <dbReference type="Proteomes" id="UP000092389"/>
    </source>
</evidence>